<comment type="caution">
    <text evidence="3">The sequence shown here is derived from an EMBL/GenBank/DDBJ whole genome shotgun (WGS) entry which is preliminary data.</text>
</comment>
<feature type="transmembrane region" description="Helical" evidence="2">
    <location>
        <begin position="74"/>
        <end position="94"/>
    </location>
</feature>
<feature type="transmembrane region" description="Helical" evidence="2">
    <location>
        <begin position="38"/>
        <end position="54"/>
    </location>
</feature>
<sequence length="242" mass="27265">MTLDTHNAGAPPRPAGEPAGSPRTPASQTSPRFWRRPWIIPLLLVVVAFLYYQINPYIPEKTAPLPPHDGFAMYYPLLVVHIVSGTLAILSACFQVWPAMRKRFPRFHRVSGRVYVIGAVVGGVAGLILVRFAPPIGQIGVTLSTTLWIATTVAAFVAARRRNWELHRRFMLYSFALVMNNLWGVFIVNVGMALKLDINFTYYLEAARWIGWVANLMLVQWWLYHTAGRPLDVPSRKRVVAS</sequence>
<feature type="region of interest" description="Disordered" evidence="1">
    <location>
        <begin position="1"/>
        <end position="30"/>
    </location>
</feature>
<dbReference type="Proteomes" id="UP001595891">
    <property type="component" value="Unassembled WGS sequence"/>
</dbReference>
<evidence type="ECO:0000313" key="4">
    <source>
        <dbReference type="Proteomes" id="UP001595891"/>
    </source>
</evidence>
<keyword evidence="4" id="KW-1185">Reference proteome</keyword>
<dbReference type="EMBL" id="JBHSFN010000006">
    <property type="protein sequence ID" value="MFC4586709.1"/>
    <property type="molecule type" value="Genomic_DNA"/>
</dbReference>
<evidence type="ECO:0000313" key="3">
    <source>
        <dbReference type="EMBL" id="MFC4586709.1"/>
    </source>
</evidence>
<proteinExistence type="predicted"/>
<feature type="transmembrane region" description="Helical" evidence="2">
    <location>
        <begin position="114"/>
        <end position="133"/>
    </location>
</feature>
<accession>A0ABV9EF24</accession>
<gene>
    <name evidence="3" type="ORF">ACFO8L_11525</name>
</gene>
<feature type="transmembrane region" description="Helical" evidence="2">
    <location>
        <begin position="170"/>
        <end position="194"/>
    </location>
</feature>
<organism evidence="3 4">
    <name type="scientific">Sphaerisporangium corydalis</name>
    <dbReference type="NCBI Taxonomy" id="1441875"/>
    <lineage>
        <taxon>Bacteria</taxon>
        <taxon>Bacillati</taxon>
        <taxon>Actinomycetota</taxon>
        <taxon>Actinomycetes</taxon>
        <taxon>Streptosporangiales</taxon>
        <taxon>Streptosporangiaceae</taxon>
        <taxon>Sphaerisporangium</taxon>
    </lineage>
</organism>
<keyword evidence="2" id="KW-1133">Transmembrane helix</keyword>
<dbReference type="InterPro" id="IPR018750">
    <property type="entry name" value="DUF2306_membrane"/>
</dbReference>
<reference evidence="4" key="1">
    <citation type="journal article" date="2019" name="Int. J. Syst. Evol. Microbiol.">
        <title>The Global Catalogue of Microorganisms (GCM) 10K type strain sequencing project: providing services to taxonomists for standard genome sequencing and annotation.</title>
        <authorList>
            <consortium name="The Broad Institute Genomics Platform"/>
            <consortium name="The Broad Institute Genome Sequencing Center for Infectious Disease"/>
            <person name="Wu L."/>
            <person name="Ma J."/>
        </authorList>
    </citation>
    <scope>NUCLEOTIDE SEQUENCE [LARGE SCALE GENOMIC DNA]</scope>
    <source>
        <strain evidence="4">CCUG 49560</strain>
    </source>
</reference>
<evidence type="ECO:0000256" key="2">
    <source>
        <dbReference type="SAM" id="Phobius"/>
    </source>
</evidence>
<name>A0ABV9EF24_9ACTN</name>
<protein>
    <submittedName>
        <fullName evidence="3">DUF2306 domain-containing protein</fullName>
    </submittedName>
</protein>
<feature type="transmembrane region" description="Helical" evidence="2">
    <location>
        <begin position="206"/>
        <end position="224"/>
    </location>
</feature>
<keyword evidence="2" id="KW-0472">Membrane</keyword>
<evidence type="ECO:0000256" key="1">
    <source>
        <dbReference type="SAM" id="MobiDB-lite"/>
    </source>
</evidence>
<dbReference type="RefSeq" id="WP_262842429.1">
    <property type="nucleotide sequence ID" value="NZ_JANZYP010000011.1"/>
</dbReference>
<dbReference type="Pfam" id="PF10067">
    <property type="entry name" value="DUF2306"/>
    <property type="match status" value="1"/>
</dbReference>
<keyword evidence="2" id="KW-0812">Transmembrane</keyword>
<feature type="transmembrane region" description="Helical" evidence="2">
    <location>
        <begin position="139"/>
        <end position="158"/>
    </location>
</feature>